<dbReference type="PIRSF" id="PIRSF000714">
    <property type="entry name" value="HIT"/>
    <property type="match status" value="1"/>
</dbReference>
<evidence type="ECO:0000313" key="4">
    <source>
        <dbReference type="Proteomes" id="UP000652567"/>
    </source>
</evidence>
<reference evidence="3" key="1">
    <citation type="submission" date="2018-07" db="EMBL/GenBank/DDBJ databases">
        <title>Genome assembly of strain Ka43.</title>
        <authorList>
            <person name="Kukolya J."/>
            <person name="Nagy I."/>
            <person name="Horvath B."/>
            <person name="Toth A."/>
        </authorList>
    </citation>
    <scope>NUCLEOTIDE SEQUENCE</scope>
    <source>
        <strain evidence="3">KB43</strain>
    </source>
</reference>
<comment type="caution">
    <text evidence="1">Lacks conserved residue(s) required for the propagation of feature annotation.</text>
</comment>
<gene>
    <name evidence="3" type="ORF">C4F51_12230</name>
</gene>
<name>A0A928V462_9GAMM</name>
<dbReference type="GO" id="GO:0003824">
    <property type="term" value="F:catalytic activity"/>
    <property type="evidence" value="ECO:0007669"/>
    <property type="project" value="InterPro"/>
</dbReference>
<evidence type="ECO:0000313" key="3">
    <source>
        <dbReference type="EMBL" id="MBE8717952.1"/>
    </source>
</evidence>
<accession>A0A928V462</accession>
<dbReference type="EMBL" id="PRDL01000001">
    <property type="protein sequence ID" value="MBE8717952.1"/>
    <property type="molecule type" value="Genomic_DNA"/>
</dbReference>
<feature type="domain" description="HIT" evidence="2">
    <location>
        <begin position="1"/>
        <end position="103"/>
    </location>
</feature>
<dbReference type="SUPFAM" id="SSF54197">
    <property type="entry name" value="HIT-like"/>
    <property type="match status" value="1"/>
</dbReference>
<comment type="caution">
    <text evidence="3">The sequence shown here is derived from an EMBL/GenBank/DDBJ whole genome shotgun (WGS) entry which is preliminary data.</text>
</comment>
<sequence length="141" mass="16339">MFELHPRLAQDSVIVGQFELSLLLLSKDANYPWCILVPQREDIFEIHHLDNQEQQQLIRESSRLSEVMTSLFDAHKMNIAALGNVVRQLHIHHVARFVDDAAWPQPIWGKVPQKDYQPEAFEDRISRLQNALVGEDFTVAK</sequence>
<evidence type="ECO:0000259" key="2">
    <source>
        <dbReference type="PROSITE" id="PS51084"/>
    </source>
</evidence>
<dbReference type="Pfam" id="PF01230">
    <property type="entry name" value="HIT"/>
    <property type="match status" value="1"/>
</dbReference>
<organism evidence="3 4">
    <name type="scientific">Cellvibrio polysaccharolyticus</name>
    <dbReference type="NCBI Taxonomy" id="2082724"/>
    <lineage>
        <taxon>Bacteria</taxon>
        <taxon>Pseudomonadati</taxon>
        <taxon>Pseudomonadota</taxon>
        <taxon>Gammaproteobacteria</taxon>
        <taxon>Cellvibrionales</taxon>
        <taxon>Cellvibrionaceae</taxon>
        <taxon>Cellvibrio</taxon>
    </lineage>
</organism>
<dbReference type="Gene3D" id="3.30.428.10">
    <property type="entry name" value="HIT-like"/>
    <property type="match status" value="1"/>
</dbReference>
<evidence type="ECO:0000256" key="1">
    <source>
        <dbReference type="PROSITE-ProRule" id="PRU00464"/>
    </source>
</evidence>
<keyword evidence="4" id="KW-1185">Reference proteome</keyword>
<dbReference type="AlphaFoldDB" id="A0A928V462"/>
<dbReference type="InterPro" id="IPR026026">
    <property type="entry name" value="HIT_Hint"/>
</dbReference>
<dbReference type="Proteomes" id="UP000652567">
    <property type="component" value="Unassembled WGS sequence"/>
</dbReference>
<dbReference type="PROSITE" id="PS51084">
    <property type="entry name" value="HIT_2"/>
    <property type="match status" value="1"/>
</dbReference>
<dbReference type="InterPro" id="IPR036265">
    <property type="entry name" value="HIT-like_sf"/>
</dbReference>
<dbReference type="RefSeq" id="WP_193910134.1">
    <property type="nucleotide sequence ID" value="NZ_PRDL01000001.1"/>
</dbReference>
<dbReference type="InterPro" id="IPR011146">
    <property type="entry name" value="HIT-like"/>
</dbReference>
<proteinExistence type="predicted"/>
<protein>
    <submittedName>
        <fullName evidence="3">HIT domain-containing protein</fullName>
    </submittedName>
</protein>